<keyword evidence="3" id="KW-1185">Reference proteome</keyword>
<dbReference type="EMBL" id="CP070608">
    <property type="protein sequence ID" value="QSE97761.1"/>
    <property type="molecule type" value="Genomic_DNA"/>
</dbReference>
<dbReference type="KEGG" id="fuv:JR347_01345"/>
<reference evidence="2" key="1">
    <citation type="submission" date="2021-02" db="EMBL/GenBank/DDBJ databases">
        <title>Fulvivirga sp. S481 isolated from sea water.</title>
        <authorList>
            <person name="Bae S.S."/>
            <person name="Baek K."/>
        </authorList>
    </citation>
    <scope>NUCLEOTIDE SEQUENCE</scope>
    <source>
        <strain evidence="2">S481</strain>
    </source>
</reference>
<dbReference type="Gene3D" id="3.30.420.150">
    <property type="entry name" value="Exopolyphosphatase. Domain 2"/>
    <property type="match status" value="1"/>
</dbReference>
<dbReference type="Proteomes" id="UP000662783">
    <property type="component" value="Chromosome"/>
</dbReference>
<evidence type="ECO:0000259" key="1">
    <source>
        <dbReference type="Pfam" id="PF02541"/>
    </source>
</evidence>
<dbReference type="PANTHER" id="PTHR30005">
    <property type="entry name" value="EXOPOLYPHOSPHATASE"/>
    <property type="match status" value="1"/>
</dbReference>
<gene>
    <name evidence="2" type="ORF">JR347_01345</name>
</gene>
<dbReference type="PANTHER" id="PTHR30005:SF0">
    <property type="entry name" value="RETROGRADE REGULATION PROTEIN 2"/>
    <property type="match status" value="1"/>
</dbReference>
<organism evidence="2 3">
    <name type="scientific">Fulvivirga lutea</name>
    <dbReference type="NCBI Taxonomy" id="2810512"/>
    <lineage>
        <taxon>Bacteria</taxon>
        <taxon>Pseudomonadati</taxon>
        <taxon>Bacteroidota</taxon>
        <taxon>Cytophagia</taxon>
        <taxon>Cytophagales</taxon>
        <taxon>Fulvivirgaceae</taxon>
        <taxon>Fulvivirga</taxon>
    </lineage>
</organism>
<dbReference type="InterPro" id="IPR003695">
    <property type="entry name" value="Ppx_GppA_N"/>
</dbReference>
<dbReference type="CDD" id="cd24055">
    <property type="entry name" value="ASKHA_NBD_ChPPX-like"/>
    <property type="match status" value="1"/>
</dbReference>
<dbReference type="InterPro" id="IPR043129">
    <property type="entry name" value="ATPase_NBD"/>
</dbReference>
<dbReference type="InterPro" id="IPR050273">
    <property type="entry name" value="GppA/Ppx_hydrolase"/>
</dbReference>
<protein>
    <submittedName>
        <fullName evidence="2">Exopolyphosphatase</fullName>
    </submittedName>
</protein>
<dbReference type="AlphaFoldDB" id="A0A975A0Z7"/>
<dbReference type="RefSeq" id="WP_205722270.1">
    <property type="nucleotide sequence ID" value="NZ_CP070608.1"/>
</dbReference>
<evidence type="ECO:0000313" key="3">
    <source>
        <dbReference type="Proteomes" id="UP000662783"/>
    </source>
</evidence>
<dbReference type="GO" id="GO:0016462">
    <property type="term" value="F:pyrophosphatase activity"/>
    <property type="evidence" value="ECO:0007669"/>
    <property type="project" value="TreeGrafter"/>
</dbReference>
<evidence type="ECO:0000313" key="2">
    <source>
        <dbReference type="EMBL" id="QSE97761.1"/>
    </source>
</evidence>
<dbReference type="SUPFAM" id="SSF53067">
    <property type="entry name" value="Actin-like ATPase domain"/>
    <property type="match status" value="2"/>
</dbReference>
<dbReference type="Gene3D" id="3.30.420.40">
    <property type="match status" value="1"/>
</dbReference>
<accession>A0A975A0Z7</accession>
<feature type="domain" description="Ppx/GppA phosphatase N-terminal" evidence="1">
    <location>
        <begin position="18"/>
        <end position="306"/>
    </location>
</feature>
<proteinExistence type="predicted"/>
<sequence>MKKIALIDCGTNTFHLMIAELGSKNFRIIERIKKAVKIGAGGINNQTILLDAQDRAIEALSSFSERIINEKIEEVHAFATSAFRNATNGEDIKKSIFKITGIDVSIITGDREAELIFKGVSLALNLDEKPALVMDIGGGSVEFIIGNNKEISWKRSFEIGGQRLVELFHKSDPIDSNEMKALDQYFDENLGELVTALSKYKPLILAGSSGTFDTLSEIYCKENGLDFDENKPELPLTLSSYLQIHQKLINKTREERMQIPGMIEIRVDMIVVASCLINYLVSKYKFESVRVSTYSLKEGALAELMNQNSDGRNNPS</sequence>
<name>A0A975A0Z7_9BACT</name>
<dbReference type="Pfam" id="PF02541">
    <property type="entry name" value="Ppx-GppA"/>
    <property type="match status" value="1"/>
</dbReference>